<evidence type="ECO:0000256" key="1">
    <source>
        <dbReference type="SAM" id="MobiDB-lite"/>
    </source>
</evidence>
<reference evidence="3" key="2">
    <citation type="submission" date="2021-04" db="EMBL/GenBank/DDBJ databases">
        <title>Complete Genome sequence and Methylome Analysis of the Haloarchaeon Haloarcula sinaiiensis.</title>
        <authorList>
            <person name="Fomenkov A."/>
            <person name="DasSarma P."/>
            <person name="DasSarma S."/>
            <person name="Roberts R.J."/>
        </authorList>
    </citation>
    <scope>NUCLEOTIDE SEQUENCE</scope>
    <source>
        <strain evidence="3">ATCC 33800</strain>
        <plasmid evidence="3">pHsi540</plasmid>
    </source>
</reference>
<dbReference type="RefSeq" id="WP_004966868.1">
    <property type="nucleotide sequence ID" value="NZ_AOLR01000067.1"/>
</dbReference>
<dbReference type="EMBL" id="CP073368">
    <property type="protein sequence ID" value="QUJ73883.1"/>
    <property type="molecule type" value="Genomic_DNA"/>
</dbReference>
<dbReference type="Proteomes" id="UP000682967">
    <property type="component" value="Plasmid pHsi540"/>
</dbReference>
<dbReference type="PATRIC" id="fig|662476.7.peg.4207"/>
<organism evidence="2 4">
    <name type="scientific">Haloarcula marismortui ATCC 33800</name>
    <dbReference type="NCBI Taxonomy" id="662476"/>
    <lineage>
        <taxon>Archaea</taxon>
        <taxon>Methanobacteriati</taxon>
        <taxon>Methanobacteriota</taxon>
        <taxon>Stenosarchaea group</taxon>
        <taxon>Halobacteria</taxon>
        <taxon>Halobacteriales</taxon>
        <taxon>Haloarculaceae</taxon>
        <taxon>Haloarcula</taxon>
    </lineage>
</organism>
<geneLocation type="plasmid" evidence="3 5">
    <name>pHsi540</name>
</geneLocation>
<dbReference type="GeneID" id="64824896"/>
<protein>
    <submittedName>
        <fullName evidence="2">Uncharacterized protein</fullName>
    </submittedName>
</protein>
<evidence type="ECO:0000313" key="5">
    <source>
        <dbReference type="Proteomes" id="UP000682967"/>
    </source>
</evidence>
<gene>
    <name evidence="2" type="ORF">C436_21185</name>
    <name evidence="3" type="ORF">KDQ40_18030</name>
</gene>
<reference evidence="2 4" key="1">
    <citation type="journal article" date="2014" name="PLoS Genet.">
        <title>Phylogenetically driven sequencing of extremely halophilic archaea reveals strategies for static and dynamic osmo-response.</title>
        <authorList>
            <person name="Becker E.A."/>
            <person name="Seitzer P.M."/>
            <person name="Tritt A."/>
            <person name="Larsen D."/>
            <person name="Krusor M."/>
            <person name="Yao A.I."/>
            <person name="Wu D."/>
            <person name="Madern D."/>
            <person name="Eisen J.A."/>
            <person name="Darling A.E."/>
            <person name="Facciotti M.T."/>
        </authorList>
    </citation>
    <scope>NUCLEOTIDE SEQUENCE [LARGE SCALE GENOMIC DNA]</scope>
    <source>
        <strain evidence="2 4">ATCC 33800</strain>
    </source>
</reference>
<sequence length="108" mass="11672">MRVPVPKNKLVAFTLVGALLTAGVAGALTLPGGGLAQAGDQTDSPDSTASDASQQVAADAPTPNQDFTPAVQTQSSYEDKEHEEYEENDDHEEEEEYEEEHDEHEEDE</sequence>
<feature type="compositionally biased region" description="Polar residues" evidence="1">
    <location>
        <begin position="62"/>
        <end position="76"/>
    </location>
</feature>
<keyword evidence="3" id="KW-0614">Plasmid</keyword>
<accession>M0JFE5</accession>
<name>M0JFE5_9EURY</name>
<dbReference type="KEGG" id="hsin:KDQ40_18030"/>
<dbReference type="EMBL" id="AOLR01000067">
    <property type="protein sequence ID" value="EMA07842.1"/>
    <property type="molecule type" value="Genomic_DNA"/>
</dbReference>
<feature type="region of interest" description="Disordered" evidence="1">
    <location>
        <begin position="28"/>
        <end position="108"/>
    </location>
</feature>
<evidence type="ECO:0000313" key="3">
    <source>
        <dbReference type="EMBL" id="QUJ73883.1"/>
    </source>
</evidence>
<feature type="compositionally biased region" description="Acidic residues" evidence="1">
    <location>
        <begin position="84"/>
        <end position="108"/>
    </location>
</feature>
<feature type="compositionally biased region" description="Low complexity" evidence="1">
    <location>
        <begin position="37"/>
        <end position="60"/>
    </location>
</feature>
<evidence type="ECO:0000313" key="2">
    <source>
        <dbReference type="EMBL" id="EMA07842.1"/>
    </source>
</evidence>
<dbReference type="AlphaFoldDB" id="M0JFE5"/>
<evidence type="ECO:0000313" key="4">
    <source>
        <dbReference type="Proteomes" id="UP000011659"/>
    </source>
</evidence>
<dbReference type="Proteomes" id="UP000011659">
    <property type="component" value="Unassembled WGS sequence"/>
</dbReference>
<proteinExistence type="predicted"/>
<keyword evidence="4" id="KW-1185">Reference proteome</keyword>